<reference evidence="2" key="1">
    <citation type="submission" date="2018-01" db="EMBL/GenBank/DDBJ databases">
        <authorList>
            <person name="Regsiter A."/>
            <person name="William W."/>
        </authorList>
    </citation>
    <scope>NUCLEOTIDE SEQUENCE</scope>
    <source>
        <strain evidence="2">TRIP AH-1</strain>
    </source>
</reference>
<name>A0A445MZW9_9BACT</name>
<accession>A0A445MZW9</accession>
<sequence>MFFRCIIAIVCLSIPVSVCAATRLFYENFEDGINHMTHVGSTNGSVGNVNPPHSVISENYDGGSGHCSRIRYGYNGTGLYDQWVDVGESKTGEHYVSYWYRIDSTYDIIPSGYCHKNVRFWHSGDDDMNDICMEMHLYGTGVMEFCPTVSGSNQGNIPVAGNYLDIKWHHVEIWIKYDSPASASNGELKCWIDGTLVSQVAGKNLVKEGYPSYTRFSIPSNKSQNTDPDYYYVDEVEVWDGMPVGIVDNCPDDSNKTEPGECGCGTPDTDSDGDGIPDCKDNDVPSQEGLLVFSENWETGNKSLWDSTHTSLTPQTNGINGISLQRVHVAGTTSTGSCDKGFADNDVPGFTSLKGERVNDVILESSVLFSSNFFPTDGSTKVMLLESWPGSTYPSTSEKDFQAIVEVTGISAHANEFVVTIKREGMDFYTRYQTVPVTVVANQIYRLKLRIKLDEPYTASNGVLQFWVNDILKIDKENEDFVLAIRGSDIPKGLNMLMVTGYTGGSGSPDAKIQYWDDIKLYVPVQGQGTLPNAAPAVPAGINITVINTN</sequence>
<gene>
    <name evidence="2" type="ORF">PITCH_A400052</name>
</gene>
<keyword evidence="1" id="KW-0732">Signal</keyword>
<dbReference type="Gene3D" id="2.60.120.200">
    <property type="match status" value="2"/>
</dbReference>
<evidence type="ECO:0000256" key="1">
    <source>
        <dbReference type="SAM" id="SignalP"/>
    </source>
</evidence>
<evidence type="ECO:0000313" key="2">
    <source>
        <dbReference type="EMBL" id="SPD75017.1"/>
    </source>
</evidence>
<dbReference type="SUPFAM" id="SSF49899">
    <property type="entry name" value="Concanavalin A-like lectins/glucanases"/>
    <property type="match status" value="1"/>
</dbReference>
<organism evidence="2">
    <name type="scientific">uncultured Desulfobacterium sp</name>
    <dbReference type="NCBI Taxonomy" id="201089"/>
    <lineage>
        <taxon>Bacteria</taxon>
        <taxon>Pseudomonadati</taxon>
        <taxon>Thermodesulfobacteriota</taxon>
        <taxon>Desulfobacteria</taxon>
        <taxon>Desulfobacterales</taxon>
        <taxon>Desulfobacteriaceae</taxon>
        <taxon>Desulfobacterium</taxon>
        <taxon>environmental samples</taxon>
    </lineage>
</organism>
<feature type="signal peptide" evidence="1">
    <location>
        <begin position="1"/>
        <end position="20"/>
    </location>
</feature>
<dbReference type="EMBL" id="OJIN01000182">
    <property type="protein sequence ID" value="SPD75017.1"/>
    <property type="molecule type" value="Genomic_DNA"/>
</dbReference>
<protein>
    <submittedName>
        <fullName evidence="2">Uncharacterized protein</fullName>
    </submittedName>
</protein>
<feature type="chain" id="PRO_5019006356" evidence="1">
    <location>
        <begin position="21"/>
        <end position="550"/>
    </location>
</feature>
<proteinExistence type="predicted"/>
<dbReference type="InterPro" id="IPR013320">
    <property type="entry name" value="ConA-like_dom_sf"/>
</dbReference>
<dbReference type="AlphaFoldDB" id="A0A445MZW9"/>